<reference evidence="7 8" key="1">
    <citation type="submission" date="2020-10" db="EMBL/GenBank/DDBJ databases">
        <title>Connecting structure to function with the recovery of over 1000 high-quality activated sludge metagenome-assembled genomes encoding full-length rRNA genes using long-read sequencing.</title>
        <authorList>
            <person name="Singleton C.M."/>
            <person name="Petriglieri F."/>
            <person name="Kristensen J.M."/>
            <person name="Kirkegaard R.H."/>
            <person name="Michaelsen T.Y."/>
            <person name="Andersen M.H."/>
            <person name="Karst S.M."/>
            <person name="Dueholm M.S."/>
            <person name="Nielsen P.H."/>
            <person name="Albertsen M."/>
        </authorList>
    </citation>
    <scope>NUCLEOTIDE SEQUENCE [LARGE SCALE GENOMIC DNA]</scope>
    <source>
        <strain evidence="7">Ribe_18-Q3-R11-54_MAXAC.273</strain>
    </source>
</reference>
<dbReference type="Pfam" id="PF04085">
    <property type="entry name" value="MreC"/>
    <property type="match status" value="1"/>
</dbReference>
<dbReference type="InterPro" id="IPR007221">
    <property type="entry name" value="MreC"/>
</dbReference>
<dbReference type="Gene3D" id="2.40.10.340">
    <property type="entry name" value="Rod shape-determining protein MreC, domain 1"/>
    <property type="match status" value="1"/>
</dbReference>
<keyword evidence="5" id="KW-0472">Membrane</keyword>
<keyword evidence="5" id="KW-0812">Transmembrane</keyword>
<accession>A0A9D7SVE0</accession>
<keyword evidence="5" id="KW-1133">Transmembrane helix</keyword>
<sequence>MNNLLLFIFRYSAFLLFVLLEMVALFFIVRYNEDQHAIFLNSSSVFSGKMYKMADNAYKYGHLKVVADSLAHENAKLKTDLFNMERTFQHYSVAEKPIDSCILEPYKIISASVINNSINQRNNHFTIDRGSRDGIRNGMGVISPHGIAGIVDEVGDQYSTAISVLHSAARISASIKRNNFFGSLVWKEINPAYMILEAIPRQADILVGDTIITSGYSFIYPRGIFIGTVNRFWTEGGSNYYSIEVKLQEDISRLDRVYVVDYKEAQPVDQ</sequence>
<feature type="domain" description="Rod shape-determining protein MreC beta-barrel core" evidence="6">
    <location>
        <begin position="113"/>
        <end position="260"/>
    </location>
</feature>
<feature type="transmembrane region" description="Helical" evidence="5">
    <location>
        <begin position="6"/>
        <end position="29"/>
    </location>
</feature>
<gene>
    <name evidence="7" type="primary">mreC</name>
    <name evidence="7" type="ORF">IPP15_10645</name>
</gene>
<evidence type="ECO:0000256" key="1">
    <source>
        <dbReference type="ARBA" id="ARBA00009369"/>
    </source>
</evidence>
<dbReference type="PANTHER" id="PTHR34138">
    <property type="entry name" value="CELL SHAPE-DETERMINING PROTEIN MREC"/>
    <property type="match status" value="1"/>
</dbReference>
<evidence type="ECO:0000259" key="6">
    <source>
        <dbReference type="Pfam" id="PF04085"/>
    </source>
</evidence>
<organism evidence="7 8">
    <name type="scientific">Candidatus Opimibacter skivensis</name>
    <dbReference type="NCBI Taxonomy" id="2982028"/>
    <lineage>
        <taxon>Bacteria</taxon>
        <taxon>Pseudomonadati</taxon>
        <taxon>Bacteroidota</taxon>
        <taxon>Saprospiria</taxon>
        <taxon>Saprospirales</taxon>
        <taxon>Saprospiraceae</taxon>
        <taxon>Candidatus Opimibacter</taxon>
    </lineage>
</organism>
<protein>
    <recommendedName>
        <fullName evidence="2">Cell shape-determining protein MreC</fullName>
    </recommendedName>
    <alternativeName>
        <fullName evidence="4">Cell shape protein MreC</fullName>
    </alternativeName>
</protein>
<evidence type="ECO:0000313" key="8">
    <source>
        <dbReference type="Proteomes" id="UP000808337"/>
    </source>
</evidence>
<dbReference type="GO" id="GO:0005886">
    <property type="term" value="C:plasma membrane"/>
    <property type="evidence" value="ECO:0007669"/>
    <property type="project" value="TreeGrafter"/>
</dbReference>
<dbReference type="AlphaFoldDB" id="A0A9D7SVE0"/>
<dbReference type="GO" id="GO:0008360">
    <property type="term" value="P:regulation of cell shape"/>
    <property type="evidence" value="ECO:0007669"/>
    <property type="project" value="UniProtKB-KW"/>
</dbReference>
<dbReference type="InterPro" id="IPR055342">
    <property type="entry name" value="MreC_beta-barrel_core"/>
</dbReference>
<dbReference type="InterPro" id="IPR042175">
    <property type="entry name" value="Cell/Rod_MreC_2"/>
</dbReference>
<dbReference type="NCBIfam" id="NF010532">
    <property type="entry name" value="PRK13922.9-3"/>
    <property type="match status" value="1"/>
</dbReference>
<comment type="caution">
    <text evidence="7">The sequence shown here is derived from an EMBL/GenBank/DDBJ whole genome shotgun (WGS) entry which is preliminary data.</text>
</comment>
<evidence type="ECO:0000256" key="5">
    <source>
        <dbReference type="SAM" id="Phobius"/>
    </source>
</evidence>
<proteinExistence type="inferred from homology"/>
<keyword evidence="3" id="KW-0133">Cell shape</keyword>
<evidence type="ECO:0000256" key="4">
    <source>
        <dbReference type="ARBA" id="ARBA00032089"/>
    </source>
</evidence>
<dbReference type="Gene3D" id="2.40.10.350">
    <property type="entry name" value="Rod shape-determining protein MreC, domain 2"/>
    <property type="match status" value="1"/>
</dbReference>
<dbReference type="EMBL" id="JADKGY010000008">
    <property type="protein sequence ID" value="MBK9982859.1"/>
    <property type="molecule type" value="Genomic_DNA"/>
</dbReference>
<evidence type="ECO:0000256" key="3">
    <source>
        <dbReference type="ARBA" id="ARBA00022960"/>
    </source>
</evidence>
<name>A0A9D7SVE0_9BACT</name>
<dbReference type="PANTHER" id="PTHR34138:SF1">
    <property type="entry name" value="CELL SHAPE-DETERMINING PROTEIN MREC"/>
    <property type="match status" value="1"/>
</dbReference>
<dbReference type="Proteomes" id="UP000808337">
    <property type="component" value="Unassembled WGS sequence"/>
</dbReference>
<evidence type="ECO:0000313" key="7">
    <source>
        <dbReference type="EMBL" id="MBK9982859.1"/>
    </source>
</evidence>
<evidence type="ECO:0000256" key="2">
    <source>
        <dbReference type="ARBA" id="ARBA00013855"/>
    </source>
</evidence>
<comment type="similarity">
    <text evidence="1">Belongs to the MreC family.</text>
</comment>
<dbReference type="InterPro" id="IPR042177">
    <property type="entry name" value="Cell/Rod_1"/>
</dbReference>